<evidence type="ECO:0000313" key="2">
    <source>
        <dbReference type="EMBL" id="PKU68585.1"/>
    </source>
</evidence>
<dbReference type="Proteomes" id="UP000233837">
    <property type="component" value="Unassembled WGS sequence"/>
</dbReference>
<keyword evidence="3" id="KW-1185">Reference proteome</keyword>
<feature type="compositionally biased region" description="Low complexity" evidence="1">
    <location>
        <begin position="43"/>
        <end position="56"/>
    </location>
</feature>
<accession>A0A2I0VYU6</accession>
<reference evidence="2 3" key="1">
    <citation type="journal article" date="2016" name="Sci. Rep.">
        <title>The Dendrobium catenatum Lindl. genome sequence provides insights into polysaccharide synthase, floral development and adaptive evolution.</title>
        <authorList>
            <person name="Zhang G.Q."/>
            <person name="Xu Q."/>
            <person name="Bian C."/>
            <person name="Tsai W.C."/>
            <person name="Yeh C.M."/>
            <person name="Liu K.W."/>
            <person name="Yoshida K."/>
            <person name="Zhang L.S."/>
            <person name="Chang S.B."/>
            <person name="Chen F."/>
            <person name="Shi Y."/>
            <person name="Su Y.Y."/>
            <person name="Zhang Y.Q."/>
            <person name="Chen L.J."/>
            <person name="Yin Y."/>
            <person name="Lin M."/>
            <person name="Huang H."/>
            <person name="Deng H."/>
            <person name="Wang Z.W."/>
            <person name="Zhu S.L."/>
            <person name="Zhao X."/>
            <person name="Deng C."/>
            <person name="Niu S.C."/>
            <person name="Huang J."/>
            <person name="Wang M."/>
            <person name="Liu G.H."/>
            <person name="Yang H.J."/>
            <person name="Xiao X.J."/>
            <person name="Hsiao Y.Y."/>
            <person name="Wu W.L."/>
            <person name="Chen Y.Y."/>
            <person name="Mitsuda N."/>
            <person name="Ohme-Takagi M."/>
            <person name="Luo Y.B."/>
            <person name="Van de Peer Y."/>
            <person name="Liu Z.J."/>
        </authorList>
    </citation>
    <scope>NUCLEOTIDE SEQUENCE [LARGE SCALE GENOMIC DNA]</scope>
    <source>
        <tissue evidence="2">The whole plant</tissue>
    </source>
</reference>
<feature type="region of interest" description="Disordered" evidence="1">
    <location>
        <begin position="39"/>
        <end position="71"/>
    </location>
</feature>
<protein>
    <submittedName>
        <fullName evidence="2">Uncharacterized protein</fullName>
    </submittedName>
</protein>
<gene>
    <name evidence="2" type="ORF">MA16_Dca021309</name>
</gene>
<organism evidence="2 3">
    <name type="scientific">Dendrobium catenatum</name>
    <dbReference type="NCBI Taxonomy" id="906689"/>
    <lineage>
        <taxon>Eukaryota</taxon>
        <taxon>Viridiplantae</taxon>
        <taxon>Streptophyta</taxon>
        <taxon>Embryophyta</taxon>
        <taxon>Tracheophyta</taxon>
        <taxon>Spermatophyta</taxon>
        <taxon>Magnoliopsida</taxon>
        <taxon>Liliopsida</taxon>
        <taxon>Asparagales</taxon>
        <taxon>Orchidaceae</taxon>
        <taxon>Epidendroideae</taxon>
        <taxon>Malaxideae</taxon>
        <taxon>Dendrobiinae</taxon>
        <taxon>Dendrobium</taxon>
    </lineage>
</organism>
<feature type="compositionally biased region" description="Pro residues" evidence="1">
    <location>
        <begin position="166"/>
        <end position="180"/>
    </location>
</feature>
<evidence type="ECO:0000256" key="1">
    <source>
        <dbReference type="SAM" id="MobiDB-lite"/>
    </source>
</evidence>
<proteinExistence type="predicted"/>
<sequence>MSSTGLRDQAEEAHERGVGLGDWCGESGLRLRVEEEESGYQKSWSASIGSGSSVGQESEEDRAESECLREGEEVAMGARSRSFRRSDATAPSYRNSAGFLAGFRWVIAILVNLGGFEGSRFLVVRCHLIHHPSSLAQPAALIVLFSSPKPIYPPPKHQAAALDPPNCRPPMPSSRPPPSRLPFSLLNPPTPPP</sequence>
<feature type="compositionally biased region" description="Basic and acidic residues" evidence="1">
    <location>
        <begin position="8"/>
        <end position="17"/>
    </location>
</feature>
<feature type="region of interest" description="Disordered" evidence="1">
    <location>
        <begin position="1"/>
        <end position="24"/>
    </location>
</feature>
<dbReference type="EMBL" id="KZ503077">
    <property type="protein sequence ID" value="PKU68585.1"/>
    <property type="molecule type" value="Genomic_DNA"/>
</dbReference>
<feature type="region of interest" description="Disordered" evidence="1">
    <location>
        <begin position="154"/>
        <end position="193"/>
    </location>
</feature>
<dbReference type="AlphaFoldDB" id="A0A2I0VYU6"/>
<name>A0A2I0VYU6_9ASPA</name>
<reference evidence="2 3" key="2">
    <citation type="journal article" date="2017" name="Nature">
        <title>The Apostasia genome and the evolution of orchids.</title>
        <authorList>
            <person name="Zhang G.Q."/>
            <person name="Liu K.W."/>
            <person name="Li Z."/>
            <person name="Lohaus R."/>
            <person name="Hsiao Y.Y."/>
            <person name="Niu S.C."/>
            <person name="Wang J.Y."/>
            <person name="Lin Y.C."/>
            <person name="Xu Q."/>
            <person name="Chen L.J."/>
            <person name="Yoshida K."/>
            <person name="Fujiwara S."/>
            <person name="Wang Z.W."/>
            <person name="Zhang Y.Q."/>
            <person name="Mitsuda N."/>
            <person name="Wang M."/>
            <person name="Liu G.H."/>
            <person name="Pecoraro L."/>
            <person name="Huang H.X."/>
            <person name="Xiao X.J."/>
            <person name="Lin M."/>
            <person name="Wu X.Y."/>
            <person name="Wu W.L."/>
            <person name="Chen Y.Y."/>
            <person name="Chang S.B."/>
            <person name="Sakamoto S."/>
            <person name="Ohme-Takagi M."/>
            <person name="Yagi M."/>
            <person name="Zeng S.J."/>
            <person name="Shen C.Y."/>
            <person name="Yeh C.M."/>
            <person name="Luo Y.B."/>
            <person name="Tsai W.C."/>
            <person name="Van de Peer Y."/>
            <person name="Liu Z.J."/>
        </authorList>
    </citation>
    <scope>NUCLEOTIDE SEQUENCE [LARGE SCALE GENOMIC DNA]</scope>
    <source>
        <tissue evidence="2">The whole plant</tissue>
    </source>
</reference>
<evidence type="ECO:0000313" key="3">
    <source>
        <dbReference type="Proteomes" id="UP000233837"/>
    </source>
</evidence>